<accession>W6JUN2</accession>
<evidence type="ECO:0000313" key="4">
    <source>
        <dbReference type="Proteomes" id="UP000035763"/>
    </source>
</evidence>
<dbReference type="AlphaFoldDB" id="W6JUN2"/>
<feature type="compositionally biased region" description="Pro residues" evidence="1">
    <location>
        <begin position="1"/>
        <end position="18"/>
    </location>
</feature>
<comment type="caution">
    <text evidence="3">The sequence shown here is derived from an EMBL/GenBank/DDBJ whole genome shotgun (WGS) entry which is preliminary data.</text>
</comment>
<proteinExistence type="predicted"/>
<gene>
    <name evidence="3" type="ORF">BN11_2330010</name>
</gene>
<dbReference type="Proteomes" id="UP000035763">
    <property type="component" value="Unassembled WGS sequence"/>
</dbReference>
<sequence length="152" mass="15951">MRRTPPPRTGLQPLPPRGMPRSRVQDAPAPDAYRRPGHHVRSAPGRPVYAGPVTTGDPYGSSRYVAARPTVNGSAIALVVLSSLCLFPLFMLTQVPALVFGVRALAAQSDPQRSARLARHGWWAFALGLAALVALFLIAAAALVGVLAAAVG</sequence>
<dbReference type="EMBL" id="CAJA01000150">
    <property type="protein sequence ID" value="CCH73113.1"/>
    <property type="molecule type" value="Genomic_DNA"/>
</dbReference>
<feature type="region of interest" description="Disordered" evidence="1">
    <location>
        <begin position="1"/>
        <end position="54"/>
    </location>
</feature>
<organism evidence="3 4">
    <name type="scientific">Nostocoides australiense Ben110</name>
    <dbReference type="NCBI Taxonomy" id="1193182"/>
    <lineage>
        <taxon>Bacteria</taxon>
        <taxon>Bacillati</taxon>
        <taxon>Actinomycetota</taxon>
        <taxon>Actinomycetes</taxon>
        <taxon>Micrococcales</taxon>
        <taxon>Intrasporangiaceae</taxon>
        <taxon>Nostocoides</taxon>
    </lineage>
</organism>
<evidence type="ECO:0000256" key="2">
    <source>
        <dbReference type="SAM" id="Phobius"/>
    </source>
</evidence>
<feature type="transmembrane region" description="Helical" evidence="2">
    <location>
        <begin position="75"/>
        <end position="101"/>
    </location>
</feature>
<keyword evidence="2" id="KW-1133">Transmembrane helix</keyword>
<feature type="transmembrane region" description="Helical" evidence="2">
    <location>
        <begin position="122"/>
        <end position="151"/>
    </location>
</feature>
<evidence type="ECO:0008006" key="5">
    <source>
        <dbReference type="Google" id="ProtNLM"/>
    </source>
</evidence>
<reference evidence="3 4" key="1">
    <citation type="journal article" date="2013" name="ISME J.">
        <title>A metabolic model for members of the genus Tetrasphaera involved in enhanced biological phosphorus removal.</title>
        <authorList>
            <person name="Kristiansen R."/>
            <person name="Nguyen H.T.T."/>
            <person name="Saunders A.M."/>
            <person name="Nielsen J.L."/>
            <person name="Wimmer R."/>
            <person name="Le V.Q."/>
            <person name="McIlroy S.J."/>
            <person name="Petrovski S."/>
            <person name="Seviour R.J."/>
            <person name="Calteau A."/>
            <person name="Nielsen K.L."/>
            <person name="Nielsen P.H."/>
        </authorList>
    </citation>
    <scope>NUCLEOTIDE SEQUENCE [LARGE SCALE GENOMIC DNA]</scope>
    <source>
        <strain evidence="3 4">Ben110</strain>
    </source>
</reference>
<dbReference type="STRING" id="1193182.BN11_2330010"/>
<evidence type="ECO:0000313" key="3">
    <source>
        <dbReference type="EMBL" id="CCH73113.1"/>
    </source>
</evidence>
<keyword evidence="2" id="KW-0812">Transmembrane</keyword>
<name>W6JUN2_9MICO</name>
<dbReference type="RefSeq" id="WP_157044162.1">
    <property type="nucleotide sequence ID" value="NZ_HG764815.1"/>
</dbReference>
<evidence type="ECO:0000256" key="1">
    <source>
        <dbReference type="SAM" id="MobiDB-lite"/>
    </source>
</evidence>
<keyword evidence="4" id="KW-1185">Reference proteome</keyword>
<keyword evidence="2" id="KW-0472">Membrane</keyword>
<protein>
    <recommendedName>
        <fullName evidence="5">DUF4190 domain-containing protein</fullName>
    </recommendedName>
</protein>